<accession>A0ABQ5TLX3</accession>
<keyword evidence="7 8" id="KW-0067">ATP-binding</keyword>
<feature type="domain" description="Arginosuccinate synthase C-terminal" evidence="10">
    <location>
        <begin position="174"/>
        <end position="391"/>
    </location>
</feature>
<dbReference type="PANTHER" id="PTHR11587:SF2">
    <property type="entry name" value="ARGININOSUCCINATE SYNTHASE"/>
    <property type="match status" value="1"/>
</dbReference>
<evidence type="ECO:0000313" key="12">
    <source>
        <dbReference type="Proteomes" id="UP001275436"/>
    </source>
</evidence>
<comment type="pathway">
    <text evidence="1 8">Amino-acid biosynthesis; L-arginine biosynthesis; L-arginine from L-ornithine and carbamoyl phosphate: step 2/3.</text>
</comment>
<dbReference type="PANTHER" id="PTHR11587">
    <property type="entry name" value="ARGININOSUCCINATE SYNTHASE"/>
    <property type="match status" value="1"/>
</dbReference>
<evidence type="ECO:0000256" key="1">
    <source>
        <dbReference type="ARBA" id="ARBA00004967"/>
    </source>
</evidence>
<keyword evidence="5 8" id="KW-0028">Amino-acid biosynthesis</keyword>
<dbReference type="EC" id="6.3.4.5" evidence="2 8"/>
<feature type="binding site" evidence="8">
    <location>
        <position position="127"/>
    </location>
    <ligand>
        <name>L-citrulline</name>
        <dbReference type="ChEBI" id="CHEBI:57743"/>
    </ligand>
</feature>
<protein>
    <recommendedName>
        <fullName evidence="2 8">Argininosuccinate synthase</fullName>
        <ecNumber evidence="2 8">6.3.4.5</ecNumber>
    </recommendedName>
    <alternativeName>
        <fullName evidence="8">Citrulline--aspartate ligase</fullName>
    </alternativeName>
</protein>
<dbReference type="EMBL" id="BSKO01000001">
    <property type="protein sequence ID" value="GLO67818.1"/>
    <property type="molecule type" value="Genomic_DNA"/>
</dbReference>
<dbReference type="Gene3D" id="3.90.1260.10">
    <property type="entry name" value="Argininosuccinate synthetase, chain A, domain 2"/>
    <property type="match status" value="1"/>
</dbReference>
<feature type="binding site" evidence="8">
    <location>
        <position position="117"/>
    </location>
    <ligand>
        <name>ATP</name>
        <dbReference type="ChEBI" id="CHEBI:30616"/>
    </ligand>
</feature>
<dbReference type="SUPFAM" id="SSF52402">
    <property type="entry name" value="Adenine nucleotide alpha hydrolases-like"/>
    <property type="match status" value="1"/>
</dbReference>
<sequence length="417" mass="46116">MAKEKIVLAYSGGLDTSVAVKWLQDKYNYDVIAVALDVGEGKDLDFVKKKALDVGAIKSYVIDAKNLFAEEYVLPALQANLLYEGKYPLISALSRPLISKILVDIAEEEGAVAVAHGCTGKGNDQVRFDVSFTALNPDLKIVAPVREWAMSREEEIEYAKSHGIPIPINLDSPYSIDQNLWGRSNECGILEDPWAEAPKDAFDLTTDPVDAPEDPEVIQITFEKGKPVSIDGKEMPLDELILELNMIAGKHGVGRIDHVENRLVGIKSREIYEAPAATTLIAAHQELEALTLPREVAEFKPTIEQKLAQTVYYGLWYSPLTEALQSFIQKTQEHVSGTVKVKLYKGHAQVIGRESKNSLYDFDLATYNKADAFDHDAALGFIKLWGLPTQVHSSVNGPQDQKSIEKVDLEVKEAVKP</sequence>
<dbReference type="Pfam" id="PF00764">
    <property type="entry name" value="Arginosuc_synth"/>
    <property type="match status" value="1"/>
</dbReference>
<dbReference type="PROSITE" id="PS00565">
    <property type="entry name" value="ARGININOSUCCIN_SYN_2"/>
    <property type="match status" value="1"/>
</dbReference>
<comment type="similarity">
    <text evidence="8">Belongs to the argininosuccinate synthase family. Type 1 subfamily.</text>
</comment>
<feature type="binding site" evidence="8">
    <location>
        <position position="184"/>
    </location>
    <ligand>
        <name>L-citrulline</name>
        <dbReference type="ChEBI" id="CHEBI:57743"/>
    </ligand>
</feature>
<evidence type="ECO:0000256" key="7">
    <source>
        <dbReference type="ARBA" id="ARBA00022840"/>
    </source>
</evidence>
<comment type="catalytic activity">
    <reaction evidence="8">
        <text>L-citrulline + L-aspartate + ATP = 2-(N(omega)-L-arginino)succinate + AMP + diphosphate + H(+)</text>
        <dbReference type="Rhea" id="RHEA:10932"/>
        <dbReference type="ChEBI" id="CHEBI:15378"/>
        <dbReference type="ChEBI" id="CHEBI:29991"/>
        <dbReference type="ChEBI" id="CHEBI:30616"/>
        <dbReference type="ChEBI" id="CHEBI:33019"/>
        <dbReference type="ChEBI" id="CHEBI:57472"/>
        <dbReference type="ChEBI" id="CHEBI:57743"/>
        <dbReference type="ChEBI" id="CHEBI:456215"/>
        <dbReference type="EC" id="6.3.4.5"/>
    </reaction>
</comment>
<evidence type="ECO:0000256" key="5">
    <source>
        <dbReference type="ARBA" id="ARBA00022605"/>
    </source>
</evidence>
<dbReference type="InterPro" id="IPR001518">
    <property type="entry name" value="Arginosuc_synth"/>
</dbReference>
<evidence type="ECO:0000256" key="3">
    <source>
        <dbReference type="ARBA" id="ARBA00022571"/>
    </source>
</evidence>
<evidence type="ECO:0000259" key="10">
    <source>
        <dbReference type="Pfam" id="PF20979"/>
    </source>
</evidence>
<comment type="subcellular location">
    <subcellularLocation>
        <location evidence="8">Cytoplasm</location>
    </subcellularLocation>
</comment>
<organism evidence="11 12">
    <name type="scientific">Oceanobacillus kimchii</name>
    <dbReference type="NCBI Taxonomy" id="746691"/>
    <lineage>
        <taxon>Bacteria</taxon>
        <taxon>Bacillati</taxon>
        <taxon>Bacillota</taxon>
        <taxon>Bacilli</taxon>
        <taxon>Bacillales</taxon>
        <taxon>Bacillaceae</taxon>
        <taxon>Oceanobacillus</taxon>
    </lineage>
</organism>
<dbReference type="InterPro" id="IPR048268">
    <property type="entry name" value="Arginosuc_syn_C"/>
</dbReference>
<dbReference type="SUPFAM" id="SSF69864">
    <property type="entry name" value="Argininosuccinate synthetase, C-terminal domain"/>
    <property type="match status" value="1"/>
</dbReference>
<evidence type="ECO:0000256" key="2">
    <source>
        <dbReference type="ARBA" id="ARBA00012286"/>
    </source>
</evidence>
<dbReference type="InterPro" id="IPR023434">
    <property type="entry name" value="Arginosuc_synth_type_1_subfam"/>
</dbReference>
<reference evidence="11 12" key="1">
    <citation type="submission" date="2023-02" db="EMBL/GenBank/DDBJ databases">
        <title>Oceanobacillus kimchii IFOP_LL358 isolated form Alexandrium catenella lab strain.</title>
        <authorList>
            <person name="Gajardo G."/>
            <person name="Ueki S."/>
            <person name="Maruyama F."/>
        </authorList>
    </citation>
    <scope>NUCLEOTIDE SEQUENCE [LARGE SCALE GENOMIC DNA]</scope>
    <source>
        <strain evidence="11 12">IFOP_LL358</strain>
    </source>
</reference>
<comment type="caution">
    <text evidence="11">The sequence shown here is derived from an EMBL/GenBank/DDBJ whole genome shotgun (WGS) entry which is preliminary data.</text>
</comment>
<keyword evidence="3 8" id="KW-0055">Arginine biosynthesis</keyword>
<dbReference type="PROSITE" id="PS00564">
    <property type="entry name" value="ARGININOSUCCIN_SYN_1"/>
    <property type="match status" value="1"/>
</dbReference>
<dbReference type="InterPro" id="IPR018223">
    <property type="entry name" value="Arginosuc_synth_CS"/>
</dbReference>
<dbReference type="InterPro" id="IPR048267">
    <property type="entry name" value="Arginosuc_syn_N"/>
</dbReference>
<dbReference type="CDD" id="cd01999">
    <property type="entry name" value="ASS"/>
    <property type="match status" value="1"/>
</dbReference>
<feature type="binding site" evidence="8">
    <location>
        <position position="175"/>
    </location>
    <ligand>
        <name>L-citrulline</name>
        <dbReference type="ChEBI" id="CHEBI:57743"/>
    </ligand>
</feature>
<feature type="domain" description="Arginosuccinate synthase-like N-terminal" evidence="9">
    <location>
        <begin position="5"/>
        <end position="165"/>
    </location>
</feature>
<feature type="binding site" evidence="8">
    <location>
        <begin position="9"/>
        <end position="17"/>
    </location>
    <ligand>
        <name>ATP</name>
        <dbReference type="ChEBI" id="CHEBI:30616"/>
    </ligand>
</feature>
<feature type="binding site" evidence="8">
    <location>
        <position position="260"/>
    </location>
    <ligand>
        <name>L-citrulline</name>
        <dbReference type="ChEBI" id="CHEBI:57743"/>
    </ligand>
</feature>
<feature type="binding site" evidence="8">
    <location>
        <position position="124"/>
    </location>
    <ligand>
        <name>L-aspartate</name>
        <dbReference type="ChEBI" id="CHEBI:29991"/>
    </ligand>
</feature>
<evidence type="ECO:0000256" key="4">
    <source>
        <dbReference type="ARBA" id="ARBA00022598"/>
    </source>
</evidence>
<comment type="subunit">
    <text evidence="8">Homotetramer.</text>
</comment>
<dbReference type="Gene3D" id="3.40.50.620">
    <property type="entry name" value="HUPs"/>
    <property type="match status" value="1"/>
</dbReference>
<gene>
    <name evidence="8 11" type="primary">argG</name>
    <name evidence="11" type="ORF">MACH08_36020</name>
</gene>
<feature type="binding site" evidence="8">
    <location>
        <position position="272"/>
    </location>
    <ligand>
        <name>L-citrulline</name>
        <dbReference type="ChEBI" id="CHEBI:57743"/>
    </ligand>
</feature>
<evidence type="ECO:0000313" key="11">
    <source>
        <dbReference type="EMBL" id="GLO67818.1"/>
    </source>
</evidence>
<proteinExistence type="inferred from homology"/>
<dbReference type="Gene3D" id="1.20.5.470">
    <property type="entry name" value="Single helix bin"/>
    <property type="match status" value="1"/>
</dbReference>
<keyword evidence="4 8" id="KW-0436">Ligase</keyword>
<comment type="caution">
    <text evidence="8">Lacks conserved residue(s) required for the propagation of feature annotation.</text>
</comment>
<dbReference type="NCBIfam" id="NF001770">
    <property type="entry name" value="PRK00509.1"/>
    <property type="match status" value="1"/>
</dbReference>
<name>A0ABQ5TLX3_9BACI</name>
<keyword evidence="12" id="KW-1185">Reference proteome</keyword>
<dbReference type="HAMAP" id="MF_00005">
    <property type="entry name" value="Arg_succ_synth_type1"/>
    <property type="match status" value="1"/>
</dbReference>
<keyword evidence="8" id="KW-0963">Cytoplasm</keyword>
<dbReference type="RefSeq" id="WP_017798352.1">
    <property type="nucleotide sequence ID" value="NZ_BSKO01000001.1"/>
</dbReference>
<evidence type="ECO:0000259" key="9">
    <source>
        <dbReference type="Pfam" id="PF00764"/>
    </source>
</evidence>
<dbReference type="Proteomes" id="UP001275436">
    <property type="component" value="Unassembled WGS sequence"/>
</dbReference>
<dbReference type="InterPro" id="IPR024074">
    <property type="entry name" value="AS_cat/multimer_dom_body"/>
</dbReference>
<feature type="binding site" evidence="8">
    <location>
        <position position="123"/>
    </location>
    <ligand>
        <name>L-aspartate</name>
        <dbReference type="ChEBI" id="CHEBI:29991"/>
    </ligand>
</feature>
<dbReference type="InterPro" id="IPR014729">
    <property type="entry name" value="Rossmann-like_a/b/a_fold"/>
</dbReference>
<evidence type="ECO:0000256" key="6">
    <source>
        <dbReference type="ARBA" id="ARBA00022741"/>
    </source>
</evidence>
<keyword evidence="6 8" id="KW-0547">Nucleotide-binding</keyword>
<feature type="binding site" evidence="8">
    <location>
        <position position="87"/>
    </location>
    <ligand>
        <name>L-citrulline</name>
        <dbReference type="ChEBI" id="CHEBI:57743"/>
    </ligand>
</feature>
<feature type="binding site" evidence="8">
    <location>
        <position position="119"/>
    </location>
    <ligand>
        <name>L-aspartate</name>
        <dbReference type="ChEBI" id="CHEBI:29991"/>
    </ligand>
</feature>
<evidence type="ECO:0000256" key="8">
    <source>
        <dbReference type="HAMAP-Rule" id="MF_00005"/>
    </source>
</evidence>
<dbReference type="NCBIfam" id="TIGR00032">
    <property type="entry name" value="argG"/>
    <property type="match status" value="1"/>
</dbReference>
<dbReference type="Pfam" id="PF20979">
    <property type="entry name" value="Arginosuc_syn_C"/>
    <property type="match status" value="1"/>
</dbReference>
<feature type="binding site" evidence="8">
    <location>
        <position position="123"/>
    </location>
    <ligand>
        <name>L-citrulline</name>
        <dbReference type="ChEBI" id="CHEBI:57743"/>
    </ligand>
</feature>